<feature type="domain" description="Plastocyanin-like" evidence="5">
    <location>
        <begin position="245"/>
        <end position="321"/>
    </location>
</feature>
<keyword evidence="1" id="KW-0479">Metal-binding</keyword>
<evidence type="ECO:0000259" key="7">
    <source>
        <dbReference type="Pfam" id="PF07732"/>
    </source>
</evidence>
<dbReference type="CDD" id="cd13870">
    <property type="entry name" value="CuRO_2_CopA_like_1"/>
    <property type="match status" value="1"/>
</dbReference>
<keyword evidence="2" id="KW-0560">Oxidoreductase</keyword>
<name>A0A317ZQ36_9MICO</name>
<dbReference type="OrthoDB" id="345021at2"/>
<feature type="signal peptide" evidence="4">
    <location>
        <begin position="1"/>
        <end position="24"/>
    </location>
</feature>
<evidence type="ECO:0000256" key="2">
    <source>
        <dbReference type="ARBA" id="ARBA00023002"/>
    </source>
</evidence>
<dbReference type="PROSITE" id="PS51257">
    <property type="entry name" value="PROKAR_LIPOPROTEIN"/>
    <property type="match status" value="1"/>
</dbReference>
<dbReference type="PANTHER" id="PTHR11709:SF394">
    <property type="entry name" value="FI03373P-RELATED"/>
    <property type="match status" value="1"/>
</dbReference>
<keyword evidence="9" id="KW-1185">Reference proteome</keyword>
<dbReference type="CDD" id="cd13896">
    <property type="entry name" value="CuRO_3_CopA"/>
    <property type="match status" value="1"/>
</dbReference>
<organism evidence="8 9">
    <name type="scientific">Cryobacterium arcticum</name>
    <dbReference type="NCBI Taxonomy" id="670052"/>
    <lineage>
        <taxon>Bacteria</taxon>
        <taxon>Bacillati</taxon>
        <taxon>Actinomycetota</taxon>
        <taxon>Actinomycetes</taxon>
        <taxon>Micrococcales</taxon>
        <taxon>Microbacteriaceae</taxon>
        <taxon>Cryobacterium</taxon>
    </lineage>
</organism>
<dbReference type="AlphaFoldDB" id="A0A317ZQ36"/>
<keyword evidence="4" id="KW-0732">Signal</keyword>
<dbReference type="Pfam" id="PF07731">
    <property type="entry name" value="Cu-oxidase_2"/>
    <property type="match status" value="1"/>
</dbReference>
<dbReference type="InterPro" id="IPR001117">
    <property type="entry name" value="Cu-oxidase_2nd"/>
</dbReference>
<dbReference type="GO" id="GO:0016491">
    <property type="term" value="F:oxidoreductase activity"/>
    <property type="evidence" value="ECO:0007669"/>
    <property type="project" value="UniProtKB-KW"/>
</dbReference>
<dbReference type="InterPro" id="IPR045087">
    <property type="entry name" value="Cu-oxidase_fam"/>
</dbReference>
<evidence type="ECO:0000256" key="3">
    <source>
        <dbReference type="ARBA" id="ARBA00023008"/>
    </source>
</evidence>
<dbReference type="Gene3D" id="2.60.40.420">
    <property type="entry name" value="Cupredoxins - blue copper proteins"/>
    <property type="match status" value="3"/>
</dbReference>
<feature type="chain" id="PRO_5038969207" evidence="4">
    <location>
        <begin position="25"/>
        <end position="500"/>
    </location>
</feature>
<dbReference type="InterPro" id="IPR006311">
    <property type="entry name" value="TAT_signal"/>
</dbReference>
<reference evidence="8 9" key="1">
    <citation type="submission" date="2018-05" db="EMBL/GenBank/DDBJ databases">
        <title>Genetic diversity of glacier-inhabiting Cryobacterium bacteria in China and description of Cryobacterium mengkeensis sp. nov. and Arthrobacter glacialis sp. nov.</title>
        <authorList>
            <person name="Liu Q."/>
            <person name="Xin Y.-H."/>
        </authorList>
    </citation>
    <scope>NUCLEOTIDE SEQUENCE [LARGE SCALE GENOMIC DNA]</scope>
    <source>
        <strain evidence="8 9">SK-1</strain>
    </source>
</reference>
<accession>A0A317ZQ36</accession>
<keyword evidence="3" id="KW-0186">Copper</keyword>
<dbReference type="RefSeq" id="WP_110127660.1">
    <property type="nucleotide sequence ID" value="NZ_QHLY01000012.1"/>
</dbReference>
<dbReference type="InterPro" id="IPR002355">
    <property type="entry name" value="Cu_oxidase_Cu_BS"/>
</dbReference>
<dbReference type="InterPro" id="IPR008972">
    <property type="entry name" value="Cupredoxin"/>
</dbReference>
<feature type="domain" description="Plastocyanin-like" evidence="6">
    <location>
        <begin position="382"/>
        <end position="495"/>
    </location>
</feature>
<sequence length="500" mass="53805">MATYFTRRTLLGATLAATATAVLASCTTGTSARSGVDRILSSDPLVAQYESRRAANGATVTQNLTAGTFDTVVAGTALTTWGYNGTLNGPLIRAKTGDLLNVPVTNTLAEPTSIHWHGLALRNDADGVPDVTQEAITPGSDYGYQFLLNQPGTYWYHSHVDMQRERALSGALIIDDPNEPMAYDQEWVILLDDWLDGLPGTPDDALNALADGSGMSGMDSGMSGMGSRFTSSYLGGDAGDVPFPVHLFNGQASEKADVFDSRPGNRIRLRIINAAGDTAYRVGIPGQKLTLTHTDGFPVQHQQVDAVVLGMGERIDALVTVVDGYTPVLALPEGKDGSAYGLIRTGSGTPPSPDQISSILTGDVTDGGQLRADESVRLPSRTPTRRHEMRLTGGMHSYDWSINGRTFKMDDPYADAFDVSLNERVQITMINDTMMWHPMHVHGHSFQIASNGARKDTVIVRPGKTVTVEFDADNPGQWLVHCHNAYHAARGMIGLVSYVR</sequence>
<evidence type="ECO:0000313" key="9">
    <source>
        <dbReference type="Proteomes" id="UP000246722"/>
    </source>
</evidence>
<proteinExistence type="predicted"/>
<protein>
    <submittedName>
        <fullName evidence="8">Copper oxidase</fullName>
    </submittedName>
</protein>
<evidence type="ECO:0000259" key="5">
    <source>
        <dbReference type="Pfam" id="PF00394"/>
    </source>
</evidence>
<dbReference type="Pfam" id="PF07732">
    <property type="entry name" value="Cu-oxidase_3"/>
    <property type="match status" value="1"/>
</dbReference>
<dbReference type="InterPro" id="IPR034279">
    <property type="entry name" value="CuRO_3_CopA"/>
</dbReference>
<evidence type="ECO:0000259" key="6">
    <source>
        <dbReference type="Pfam" id="PF07731"/>
    </source>
</evidence>
<dbReference type="SUPFAM" id="SSF49503">
    <property type="entry name" value="Cupredoxins"/>
    <property type="match status" value="3"/>
</dbReference>
<gene>
    <name evidence="8" type="ORF">CTB96_15110</name>
</gene>
<dbReference type="PROSITE" id="PS51318">
    <property type="entry name" value="TAT"/>
    <property type="match status" value="1"/>
</dbReference>
<dbReference type="EMBL" id="QHLY01000012">
    <property type="protein sequence ID" value="PXA67988.1"/>
    <property type="molecule type" value="Genomic_DNA"/>
</dbReference>
<dbReference type="PROSITE" id="PS00080">
    <property type="entry name" value="MULTICOPPER_OXIDASE2"/>
    <property type="match status" value="1"/>
</dbReference>
<evidence type="ECO:0000256" key="1">
    <source>
        <dbReference type="ARBA" id="ARBA00022723"/>
    </source>
</evidence>
<dbReference type="InterPro" id="IPR011706">
    <property type="entry name" value="Cu-oxidase_C"/>
</dbReference>
<dbReference type="Pfam" id="PF00394">
    <property type="entry name" value="Cu-oxidase"/>
    <property type="match status" value="1"/>
</dbReference>
<evidence type="ECO:0000256" key="4">
    <source>
        <dbReference type="SAM" id="SignalP"/>
    </source>
</evidence>
<evidence type="ECO:0000313" key="8">
    <source>
        <dbReference type="EMBL" id="PXA67988.1"/>
    </source>
</evidence>
<feature type="domain" description="Plastocyanin-like" evidence="7">
    <location>
        <begin position="76"/>
        <end position="178"/>
    </location>
</feature>
<dbReference type="PANTHER" id="PTHR11709">
    <property type="entry name" value="MULTI-COPPER OXIDASE"/>
    <property type="match status" value="1"/>
</dbReference>
<dbReference type="Proteomes" id="UP000246722">
    <property type="component" value="Unassembled WGS sequence"/>
</dbReference>
<dbReference type="InterPro" id="IPR011707">
    <property type="entry name" value="Cu-oxidase-like_N"/>
</dbReference>
<comment type="caution">
    <text evidence="8">The sequence shown here is derived from an EMBL/GenBank/DDBJ whole genome shotgun (WGS) entry which is preliminary data.</text>
</comment>
<dbReference type="GO" id="GO:0005507">
    <property type="term" value="F:copper ion binding"/>
    <property type="evidence" value="ECO:0007669"/>
    <property type="project" value="InterPro"/>
</dbReference>